<sequence>MPILSKKPLKKATMKPFKPPVQAKEKIDKILGIGSLSQKEKANEAIDNGLNDSVSSTSTGISSRLNEPAIKKMYMDFTVNMSKQMICSTPVPSSQNVKDEDLLNMSFKDHMLNVMKNSQDDPIGIVFDEEHKKDNCEPAISLSQEMLNRKEVKQAYMELMQNDKEDFDFMKNFKKTKTIRKIFSSFDMNEKNEQKKKTDDKPTKSKKSKKMPVENVKGVDKSKVKKAEQLKEVARNKEPKPDEATSSQKQRKPRVRKEKTPKDKKEATNSSKKLETEKGKPSNEPLVKNKPKAAIDRDSGVCSKGSNLQQLSSETDDDVQVVTNHRKLHTRALSTSSEESNISSKFRVSEEQTLACGNSLYDLGTVVWAKIEGYPWWPAMVDDDPDFGTHIWVEENFKEPTWYHVTFFDTQVVTRAWVRPDHISAYNMPIVAANKCQKMFAARLKGSIKQAENAIEMSWSGRVAKYGFVVRYPNGVGDLKKQREEKRKQEKIAEAKRKRQKEKYMELIKKQVAKSNKGDVEKKKKNNLLRLYSSEVGKELQNCVDSMFDMKGKGEAINEITRMLTTENQNVNVPLDPKENINDTSIDILQMENENDHVPINCY</sequence>
<name>A0A653CKL4_CALMS</name>
<dbReference type="Proteomes" id="UP000410492">
    <property type="component" value="Unassembled WGS sequence"/>
</dbReference>
<dbReference type="GO" id="GO:0005634">
    <property type="term" value="C:nucleus"/>
    <property type="evidence" value="ECO:0007669"/>
    <property type="project" value="TreeGrafter"/>
</dbReference>
<dbReference type="SMART" id="SM00293">
    <property type="entry name" value="PWWP"/>
    <property type="match status" value="1"/>
</dbReference>
<dbReference type="EMBL" id="CAACVG010007964">
    <property type="protein sequence ID" value="VEN47824.1"/>
    <property type="molecule type" value="Genomic_DNA"/>
</dbReference>
<feature type="compositionally biased region" description="Basic and acidic residues" evidence="2">
    <location>
        <begin position="258"/>
        <end position="281"/>
    </location>
</feature>
<gene>
    <name evidence="4" type="ORF">CALMAC_LOCUS9495</name>
</gene>
<dbReference type="CDD" id="cd20145">
    <property type="entry name" value="PWWP_ZCWPW1"/>
    <property type="match status" value="1"/>
</dbReference>
<dbReference type="PANTHER" id="PTHR15999">
    <property type="entry name" value="ZINC FINGER CW-TYPE PWWP DOMAIN PROTEIN 1"/>
    <property type="match status" value="1"/>
</dbReference>
<evidence type="ECO:0000256" key="1">
    <source>
        <dbReference type="SAM" id="Coils"/>
    </source>
</evidence>
<feature type="coiled-coil region" evidence="1">
    <location>
        <begin position="476"/>
        <end position="510"/>
    </location>
</feature>
<dbReference type="Pfam" id="PF00855">
    <property type="entry name" value="PWWP"/>
    <property type="match status" value="1"/>
</dbReference>
<dbReference type="AlphaFoldDB" id="A0A653CKL4"/>
<evidence type="ECO:0000313" key="5">
    <source>
        <dbReference type="Proteomes" id="UP000410492"/>
    </source>
</evidence>
<feature type="compositionally biased region" description="Polar residues" evidence="2">
    <location>
        <begin position="304"/>
        <end position="313"/>
    </location>
</feature>
<evidence type="ECO:0000313" key="4">
    <source>
        <dbReference type="EMBL" id="VEN47824.1"/>
    </source>
</evidence>
<organism evidence="4 5">
    <name type="scientific">Callosobruchus maculatus</name>
    <name type="common">Southern cowpea weevil</name>
    <name type="synonym">Pulse bruchid</name>
    <dbReference type="NCBI Taxonomy" id="64391"/>
    <lineage>
        <taxon>Eukaryota</taxon>
        <taxon>Metazoa</taxon>
        <taxon>Ecdysozoa</taxon>
        <taxon>Arthropoda</taxon>
        <taxon>Hexapoda</taxon>
        <taxon>Insecta</taxon>
        <taxon>Pterygota</taxon>
        <taxon>Neoptera</taxon>
        <taxon>Endopterygota</taxon>
        <taxon>Coleoptera</taxon>
        <taxon>Polyphaga</taxon>
        <taxon>Cucujiformia</taxon>
        <taxon>Chrysomeloidea</taxon>
        <taxon>Chrysomelidae</taxon>
        <taxon>Bruchinae</taxon>
        <taxon>Bruchini</taxon>
        <taxon>Callosobruchus</taxon>
    </lineage>
</organism>
<protein>
    <recommendedName>
        <fullName evidence="3">PWWP domain-containing protein</fullName>
    </recommendedName>
</protein>
<evidence type="ECO:0000259" key="3">
    <source>
        <dbReference type="PROSITE" id="PS50812"/>
    </source>
</evidence>
<feature type="compositionally biased region" description="Basic and acidic residues" evidence="2">
    <location>
        <begin position="217"/>
        <end position="243"/>
    </location>
</feature>
<proteinExistence type="predicted"/>
<evidence type="ECO:0000256" key="2">
    <source>
        <dbReference type="SAM" id="MobiDB-lite"/>
    </source>
</evidence>
<dbReference type="PANTHER" id="PTHR15999:SF2">
    <property type="entry name" value="ZINC FINGER CW-TYPE PWWP DOMAIN PROTEIN 1"/>
    <property type="match status" value="1"/>
</dbReference>
<accession>A0A653CKL4</accession>
<reference evidence="4 5" key="1">
    <citation type="submission" date="2019-01" db="EMBL/GenBank/DDBJ databases">
        <authorList>
            <person name="Sayadi A."/>
        </authorList>
    </citation>
    <scope>NUCLEOTIDE SEQUENCE [LARGE SCALE GENOMIC DNA]</scope>
</reference>
<dbReference type="InterPro" id="IPR000313">
    <property type="entry name" value="PWWP_dom"/>
</dbReference>
<feature type="domain" description="PWWP" evidence="3">
    <location>
        <begin position="363"/>
        <end position="418"/>
    </location>
</feature>
<keyword evidence="1" id="KW-0175">Coiled coil</keyword>
<dbReference type="InterPro" id="IPR042778">
    <property type="entry name" value="ZCWPW1/ZCWPW2"/>
</dbReference>
<feature type="region of interest" description="Disordered" evidence="2">
    <location>
        <begin position="190"/>
        <end position="319"/>
    </location>
</feature>
<keyword evidence="5" id="KW-1185">Reference proteome</keyword>
<dbReference type="Gene3D" id="2.30.30.140">
    <property type="match status" value="1"/>
</dbReference>
<dbReference type="OrthoDB" id="757982at2759"/>
<dbReference type="SUPFAM" id="SSF63748">
    <property type="entry name" value="Tudor/PWWP/MBT"/>
    <property type="match status" value="1"/>
</dbReference>
<dbReference type="PROSITE" id="PS50812">
    <property type="entry name" value="PWWP"/>
    <property type="match status" value="1"/>
</dbReference>
<feature type="compositionally biased region" description="Basic and acidic residues" evidence="2">
    <location>
        <begin position="190"/>
        <end position="203"/>
    </location>
</feature>